<dbReference type="Proteomes" id="UP000017836">
    <property type="component" value="Unassembled WGS sequence"/>
</dbReference>
<evidence type="ECO:0000313" key="3">
    <source>
        <dbReference type="Proteomes" id="UP000017836"/>
    </source>
</evidence>
<protein>
    <submittedName>
        <fullName evidence="2">Uncharacterized protein</fullName>
    </submittedName>
</protein>
<dbReference type="Gramene" id="ERN02853">
    <property type="protein sequence ID" value="ERN02853"/>
    <property type="gene ID" value="AMTR_s00086p00172110"/>
</dbReference>
<evidence type="ECO:0000256" key="1">
    <source>
        <dbReference type="SAM" id="MobiDB-lite"/>
    </source>
</evidence>
<dbReference type="EMBL" id="KI394485">
    <property type="protein sequence ID" value="ERN02853.1"/>
    <property type="molecule type" value="Genomic_DNA"/>
</dbReference>
<gene>
    <name evidence="2" type="ORF">AMTR_s00086p00172110</name>
</gene>
<evidence type="ECO:0000313" key="2">
    <source>
        <dbReference type="EMBL" id="ERN02853.1"/>
    </source>
</evidence>
<organism evidence="2 3">
    <name type="scientific">Amborella trichopoda</name>
    <dbReference type="NCBI Taxonomy" id="13333"/>
    <lineage>
        <taxon>Eukaryota</taxon>
        <taxon>Viridiplantae</taxon>
        <taxon>Streptophyta</taxon>
        <taxon>Embryophyta</taxon>
        <taxon>Tracheophyta</taxon>
        <taxon>Spermatophyta</taxon>
        <taxon>Magnoliopsida</taxon>
        <taxon>Amborellales</taxon>
        <taxon>Amborellaceae</taxon>
        <taxon>Amborella</taxon>
    </lineage>
</organism>
<keyword evidence="3" id="KW-1185">Reference proteome</keyword>
<name>W1P4L0_AMBTC</name>
<feature type="region of interest" description="Disordered" evidence="1">
    <location>
        <begin position="85"/>
        <end position="105"/>
    </location>
</feature>
<accession>W1P4L0</accession>
<sequence length="105" mass="10981">MYSCIRVPSSLGSFPTSSSDVGGLALDLASATTSTMGQKYGDIAIINGMVRARVGAGVRIRVDIRLRVRVEIGLVGSSGRPMAVGRDEKDYLSNRGSGGTICSRT</sequence>
<proteinExistence type="predicted"/>
<reference evidence="3" key="1">
    <citation type="journal article" date="2013" name="Science">
        <title>The Amborella genome and the evolution of flowering plants.</title>
        <authorList>
            <consortium name="Amborella Genome Project"/>
        </authorList>
    </citation>
    <scope>NUCLEOTIDE SEQUENCE [LARGE SCALE GENOMIC DNA]</scope>
</reference>
<dbReference type="HOGENOM" id="CLU_2240245_0_0_1"/>
<dbReference type="AlphaFoldDB" id="W1P4L0"/>